<evidence type="ECO:0000313" key="1">
    <source>
        <dbReference type="EMBL" id="PRZ44047.1"/>
    </source>
</evidence>
<dbReference type="Pfam" id="PF00378">
    <property type="entry name" value="ECH_1"/>
    <property type="match status" value="1"/>
</dbReference>
<dbReference type="InterPro" id="IPR001753">
    <property type="entry name" value="Enoyl-CoA_hydra/iso"/>
</dbReference>
<gene>
    <name evidence="1" type="ORF">CLV47_101171</name>
</gene>
<dbReference type="Proteomes" id="UP000237752">
    <property type="component" value="Unassembled WGS sequence"/>
</dbReference>
<accession>A0A2T1A6E4</accession>
<dbReference type="AlphaFoldDB" id="A0A2T1A6E4"/>
<dbReference type="InterPro" id="IPR029045">
    <property type="entry name" value="ClpP/crotonase-like_dom_sf"/>
</dbReference>
<dbReference type="CDD" id="cd06558">
    <property type="entry name" value="crotonase-like"/>
    <property type="match status" value="1"/>
</dbReference>
<organism evidence="1 2">
    <name type="scientific">Antricoccus suffuscus</name>
    <dbReference type="NCBI Taxonomy" id="1629062"/>
    <lineage>
        <taxon>Bacteria</taxon>
        <taxon>Bacillati</taxon>
        <taxon>Actinomycetota</taxon>
        <taxon>Actinomycetes</taxon>
        <taxon>Geodermatophilales</taxon>
        <taxon>Antricoccaceae</taxon>
        <taxon>Antricoccus</taxon>
    </lineage>
</organism>
<protein>
    <submittedName>
        <fullName evidence="1">Enoyl-CoA hydratase/carnithine racemase</fullName>
    </submittedName>
</protein>
<sequence>MSGQITLEINDPVAVITLDNPGKLNAIDNQMVRDLREAVAEANSSKEVVGIVLTGAGRGFCAGLDVAELAAATTAAESGPGQVSGARQTDPHGLFTYLLETDKPVIAAVNGPAAGGGVVLAAAADVRIFGASGWCRSVFLERGLIGEHTITWMLARQIGTGNALDWLWRPDKITAEEALQAGFAQRVVPDEQLLEVAVGYVEAMAARMSPSAMRLTKQLVYRHTSMSLRNAAADSDTVGWQAIGDSDAREAMAAMGENRPPRFGRLGDGT</sequence>
<dbReference type="SUPFAM" id="SSF52096">
    <property type="entry name" value="ClpP/crotonase"/>
    <property type="match status" value="1"/>
</dbReference>
<dbReference type="PANTHER" id="PTHR11941">
    <property type="entry name" value="ENOYL-COA HYDRATASE-RELATED"/>
    <property type="match status" value="1"/>
</dbReference>
<dbReference type="EMBL" id="PVUE01000001">
    <property type="protein sequence ID" value="PRZ44047.1"/>
    <property type="molecule type" value="Genomic_DNA"/>
</dbReference>
<dbReference type="GO" id="GO:0003824">
    <property type="term" value="F:catalytic activity"/>
    <property type="evidence" value="ECO:0007669"/>
    <property type="project" value="UniProtKB-ARBA"/>
</dbReference>
<dbReference type="OrthoDB" id="9777711at2"/>
<proteinExistence type="predicted"/>
<name>A0A2T1A6E4_9ACTN</name>
<dbReference type="RefSeq" id="WP_106347104.1">
    <property type="nucleotide sequence ID" value="NZ_PVUE01000001.1"/>
</dbReference>
<dbReference type="PANTHER" id="PTHR11941:SF133">
    <property type="entry name" value="1,2-EPOXYPHENYLACETYL-COA ISOMERASE"/>
    <property type="match status" value="1"/>
</dbReference>
<evidence type="ECO:0000313" key="2">
    <source>
        <dbReference type="Proteomes" id="UP000237752"/>
    </source>
</evidence>
<dbReference type="GO" id="GO:0006635">
    <property type="term" value="P:fatty acid beta-oxidation"/>
    <property type="evidence" value="ECO:0007669"/>
    <property type="project" value="TreeGrafter"/>
</dbReference>
<reference evidence="1 2" key="1">
    <citation type="submission" date="2018-03" db="EMBL/GenBank/DDBJ databases">
        <title>Genomic Encyclopedia of Archaeal and Bacterial Type Strains, Phase II (KMG-II): from individual species to whole genera.</title>
        <authorList>
            <person name="Goeker M."/>
        </authorList>
    </citation>
    <scope>NUCLEOTIDE SEQUENCE [LARGE SCALE GENOMIC DNA]</scope>
    <source>
        <strain evidence="1 2">DSM 100065</strain>
    </source>
</reference>
<keyword evidence="2" id="KW-1185">Reference proteome</keyword>
<dbReference type="Gene3D" id="3.90.226.10">
    <property type="entry name" value="2-enoyl-CoA Hydratase, Chain A, domain 1"/>
    <property type="match status" value="1"/>
</dbReference>
<comment type="caution">
    <text evidence="1">The sequence shown here is derived from an EMBL/GenBank/DDBJ whole genome shotgun (WGS) entry which is preliminary data.</text>
</comment>